<organism evidence="4 5">
    <name type="scientific">Skermania pinensis</name>
    <dbReference type="NCBI Taxonomy" id="39122"/>
    <lineage>
        <taxon>Bacteria</taxon>
        <taxon>Bacillati</taxon>
        <taxon>Actinomycetota</taxon>
        <taxon>Actinomycetes</taxon>
        <taxon>Mycobacteriales</taxon>
        <taxon>Gordoniaceae</taxon>
        <taxon>Skermania</taxon>
    </lineage>
</organism>
<evidence type="ECO:0000259" key="3">
    <source>
        <dbReference type="Pfam" id="PF10756"/>
    </source>
</evidence>
<proteinExistence type="predicted"/>
<accession>A0ABX8S4S0</accession>
<evidence type="ECO:0000313" key="4">
    <source>
        <dbReference type="EMBL" id="QXQ12748.1"/>
    </source>
</evidence>
<dbReference type="Proteomes" id="UP000887023">
    <property type="component" value="Chromosome"/>
</dbReference>
<feature type="transmembrane region" description="Helical" evidence="2">
    <location>
        <begin position="49"/>
        <end position="75"/>
    </location>
</feature>
<sequence length="148" mass="16354">MSPPHESRPAAEPTEQRVIRISRIAYLGVLLLLFGVLAPVTAAPLAFGWLLLVPIAALVYITRFRTVVTPAALVTRSWRHERTIRWESVQGIVFPKRGWARANLVDGTAARLPAVGFDRLRDLADASGGRIPNPYRSPDEPDPAQEPE</sequence>
<keyword evidence="2" id="KW-0472">Membrane</keyword>
<evidence type="ECO:0000313" key="5">
    <source>
        <dbReference type="Proteomes" id="UP000887023"/>
    </source>
</evidence>
<keyword evidence="2" id="KW-0812">Transmembrane</keyword>
<gene>
    <name evidence="4" type="ORF">KV203_12465</name>
</gene>
<dbReference type="EMBL" id="CP079105">
    <property type="protein sequence ID" value="QXQ12748.1"/>
    <property type="molecule type" value="Genomic_DNA"/>
</dbReference>
<feature type="region of interest" description="Disordered" evidence="1">
    <location>
        <begin position="125"/>
        <end position="148"/>
    </location>
</feature>
<evidence type="ECO:0000256" key="2">
    <source>
        <dbReference type="SAM" id="Phobius"/>
    </source>
</evidence>
<name>A0ABX8S4S0_9ACTN</name>
<feature type="domain" description="Low molecular weight protein antigen 6 PH" evidence="3">
    <location>
        <begin position="63"/>
        <end position="133"/>
    </location>
</feature>
<protein>
    <submittedName>
        <fullName evidence="4">PH domain-containing protein</fullName>
    </submittedName>
</protein>
<keyword evidence="5" id="KW-1185">Reference proteome</keyword>
<dbReference type="InterPro" id="IPR019692">
    <property type="entry name" value="CFP-6_PH"/>
</dbReference>
<reference evidence="4" key="1">
    <citation type="submission" date="2021-07" db="EMBL/GenBank/DDBJ databases">
        <title>Candidatus Kaistella beijingensis sp. nov. isolated from a municipal wastewater treatment plant is involved in sludge foaming.</title>
        <authorList>
            <person name="Song Y."/>
            <person name="Liu S.-J."/>
        </authorList>
    </citation>
    <scope>NUCLEOTIDE SEQUENCE</scope>
    <source>
        <strain evidence="4">DSM 43998</strain>
    </source>
</reference>
<dbReference type="Pfam" id="PF10756">
    <property type="entry name" value="bPH_6"/>
    <property type="match status" value="1"/>
</dbReference>
<dbReference type="RefSeq" id="WP_066467407.1">
    <property type="nucleotide sequence ID" value="NZ_CBCRUZ010000012.1"/>
</dbReference>
<feature type="transmembrane region" description="Helical" evidence="2">
    <location>
        <begin position="24"/>
        <end position="43"/>
    </location>
</feature>
<evidence type="ECO:0000256" key="1">
    <source>
        <dbReference type="SAM" id="MobiDB-lite"/>
    </source>
</evidence>
<keyword evidence="2" id="KW-1133">Transmembrane helix</keyword>